<dbReference type="Pfam" id="PF04782">
    <property type="entry name" value="DUF632"/>
    <property type="match status" value="1"/>
</dbReference>
<organism evidence="3 4">
    <name type="scientific">Ananas comosus</name>
    <name type="common">Pineapple</name>
    <name type="synonym">Ananas ananas</name>
    <dbReference type="NCBI Taxonomy" id="4615"/>
    <lineage>
        <taxon>Eukaryota</taxon>
        <taxon>Viridiplantae</taxon>
        <taxon>Streptophyta</taxon>
        <taxon>Embryophyta</taxon>
        <taxon>Tracheophyta</taxon>
        <taxon>Spermatophyta</taxon>
        <taxon>Magnoliopsida</taxon>
        <taxon>Liliopsida</taxon>
        <taxon>Poales</taxon>
        <taxon>Bromeliaceae</taxon>
        <taxon>Bromelioideae</taxon>
        <taxon>Ananas</taxon>
    </lineage>
</organism>
<evidence type="ECO:0000256" key="1">
    <source>
        <dbReference type="SAM" id="MobiDB-lite"/>
    </source>
</evidence>
<evidence type="ECO:0000313" key="4">
    <source>
        <dbReference type="Proteomes" id="UP000092600"/>
    </source>
</evidence>
<gene>
    <name evidence="3" type="ORF">ACMD2_24507</name>
</gene>
<dbReference type="PANTHER" id="PTHR21450">
    <property type="entry name" value="PROTEIN ALTERED PHOSPHATE STARVATION RESPONSE 1"/>
    <property type="match status" value="1"/>
</dbReference>
<dbReference type="PANTHER" id="PTHR21450:SF41">
    <property type="entry name" value="RNA POLYMERASE SUBUNIT BETA, PUTATIVE (DUF630 AND DUF632)-RELATED"/>
    <property type="match status" value="1"/>
</dbReference>
<reference evidence="3 4" key="1">
    <citation type="journal article" date="2016" name="DNA Res.">
        <title>The draft genome of MD-2 pineapple using hybrid error correction of long reads.</title>
        <authorList>
            <person name="Redwan R.M."/>
            <person name="Saidin A."/>
            <person name="Kumar S.V."/>
        </authorList>
    </citation>
    <scope>NUCLEOTIDE SEQUENCE [LARGE SCALE GENOMIC DNA]</scope>
    <source>
        <strain evidence="4">cv. MD2</strain>
        <tissue evidence="3">Leaf</tissue>
    </source>
</reference>
<dbReference type="EMBL" id="LSRQ01004256">
    <property type="protein sequence ID" value="OAY69743.1"/>
    <property type="molecule type" value="Genomic_DNA"/>
</dbReference>
<sequence>MPRRTARAAAAALRAEPPPPRPPPPPVRATQMADADGKKSRRGRALGHGGDSGRAAAAVTGILGALGSVAGNGAERSEAEEKMHLLLAKNSKRLKYLDEKGAEDHKIDATRELISKLSTRIRIAIQVVDKISRKINKIRDEELWPQLYALIQGFVRMWRAMLECHQIQRQAISEAKNLDSIISGGKNIGEFAMELEVESTKWIVSFSSWISSQRNFVKSLNGWLALCLNYEPKETPDGIPPYSPGRIGAPPVFVICNSWSQAMDMISEKEVVDSMQALASNLRHLWEQQNIEQQERIMAIREMDRWVKVMERNTQEIHKEVEALNKKLALVPGQSSLPVYSHLYGVHGHEASSLEVSLRHVFEALESFSARSLQAYEDLYSHAEEERVGRENAKVP</sequence>
<proteinExistence type="predicted"/>
<evidence type="ECO:0000313" key="3">
    <source>
        <dbReference type="EMBL" id="OAY69743.1"/>
    </source>
</evidence>
<protein>
    <recommendedName>
        <fullName evidence="2">DUF632 domain-containing protein</fullName>
    </recommendedName>
</protein>
<evidence type="ECO:0000259" key="2">
    <source>
        <dbReference type="Pfam" id="PF04782"/>
    </source>
</evidence>
<comment type="caution">
    <text evidence="3">The sequence shown here is derived from an EMBL/GenBank/DDBJ whole genome shotgun (WGS) entry which is preliminary data.</text>
</comment>
<accession>A0A199UY89</accession>
<dbReference type="STRING" id="4615.A0A199UY89"/>
<feature type="region of interest" description="Disordered" evidence="1">
    <location>
        <begin position="1"/>
        <end position="52"/>
    </location>
</feature>
<dbReference type="AlphaFoldDB" id="A0A199UY89"/>
<name>A0A199UY89_ANACO</name>
<dbReference type="InterPro" id="IPR006867">
    <property type="entry name" value="DUF632"/>
</dbReference>
<dbReference type="Proteomes" id="UP000092600">
    <property type="component" value="Unassembled WGS sequence"/>
</dbReference>
<feature type="domain" description="DUF632" evidence="2">
    <location>
        <begin position="79"/>
        <end position="283"/>
    </location>
</feature>
<feature type="compositionally biased region" description="Pro residues" evidence="1">
    <location>
        <begin position="16"/>
        <end position="27"/>
    </location>
</feature>